<evidence type="ECO:0000313" key="3">
    <source>
        <dbReference type="Proteomes" id="UP000604381"/>
    </source>
</evidence>
<gene>
    <name evidence="2" type="ORF">ISN26_05320</name>
</gene>
<feature type="transmembrane region" description="Helical" evidence="1">
    <location>
        <begin position="374"/>
        <end position="396"/>
    </location>
</feature>
<accession>A0A930UGS2</accession>
<proteinExistence type="predicted"/>
<feature type="transmembrane region" description="Helical" evidence="1">
    <location>
        <begin position="439"/>
        <end position="456"/>
    </location>
</feature>
<protein>
    <submittedName>
        <fullName evidence="2">DUF2723 domain-containing protein</fullName>
    </submittedName>
</protein>
<dbReference type="Pfam" id="PF11028">
    <property type="entry name" value="TMEM260-like"/>
    <property type="match status" value="1"/>
</dbReference>
<dbReference type="EMBL" id="JADHEI010000033">
    <property type="protein sequence ID" value="MBF2735481.1"/>
    <property type="molecule type" value="Genomic_DNA"/>
</dbReference>
<keyword evidence="3" id="KW-1185">Reference proteome</keyword>
<dbReference type="Proteomes" id="UP000604381">
    <property type="component" value="Unassembled WGS sequence"/>
</dbReference>
<keyword evidence="1" id="KW-1133">Transmembrane helix</keyword>
<evidence type="ECO:0000313" key="2">
    <source>
        <dbReference type="EMBL" id="MBF2735481.1"/>
    </source>
</evidence>
<feature type="transmembrane region" description="Helical" evidence="1">
    <location>
        <begin position="206"/>
        <end position="226"/>
    </location>
</feature>
<feature type="transmembrane region" description="Helical" evidence="1">
    <location>
        <begin position="348"/>
        <end position="367"/>
    </location>
</feature>
<organism evidence="2 3">
    <name type="scientific">Candidatus Amphirhobacter heronislandensis</name>
    <dbReference type="NCBI Taxonomy" id="1732024"/>
    <lineage>
        <taxon>Bacteria</taxon>
        <taxon>Pseudomonadati</taxon>
        <taxon>Pseudomonadota</taxon>
        <taxon>Gammaproteobacteria</taxon>
        <taxon>Candidatus Tethybacterales</taxon>
        <taxon>Candidatus Tethybacteraceae</taxon>
        <taxon>Candidatus Amphirhobacter</taxon>
    </lineage>
</organism>
<dbReference type="InterPro" id="IPR052724">
    <property type="entry name" value="GT117_domain-containing"/>
</dbReference>
<name>A0A930UGS2_9GAMM</name>
<dbReference type="AlphaFoldDB" id="A0A930UGS2"/>
<keyword evidence="1" id="KW-0812">Transmembrane</keyword>
<dbReference type="PANTHER" id="PTHR16214:SF3">
    <property type="entry name" value="TRANSMEMBRANE PROTEIN 260"/>
    <property type="match status" value="1"/>
</dbReference>
<feature type="transmembrane region" description="Helical" evidence="1">
    <location>
        <begin position="154"/>
        <end position="173"/>
    </location>
</feature>
<dbReference type="InterPro" id="IPR021280">
    <property type="entry name" value="TMEM260-like"/>
</dbReference>
<feature type="transmembrane region" description="Helical" evidence="1">
    <location>
        <begin position="84"/>
        <end position="101"/>
    </location>
</feature>
<feature type="transmembrane region" description="Helical" evidence="1">
    <location>
        <begin position="232"/>
        <end position="258"/>
    </location>
</feature>
<comment type="caution">
    <text evidence="2">The sequence shown here is derived from an EMBL/GenBank/DDBJ whole genome shotgun (WGS) entry which is preliminary data.</text>
</comment>
<evidence type="ECO:0000256" key="1">
    <source>
        <dbReference type="SAM" id="Phobius"/>
    </source>
</evidence>
<sequence>MNFFLKFYKIKQKQQLLILKKRLLFDCLGINIQQKDIKGQQSENNAAPDISAGCSFRAFPLTGPVPYRIATGGEDAMRVDLKGGWPYLALALGLFGFYAATMPPDVTFEDTALFAGACRSLGLPHEPGFPAYVLSCYPFALAADLLGSNPAVGAGLYSALCAAAACALLAILARRMLRIDAGPAVAAAGLVGLTPIIINQAQIPEVYALNLLLFALSCVLAQRYAAGGGPRLLPALALVAGLGLATHWPLFMLGYPAVLLLLGPRWRGLLADLRAPRLLAACAGALILGLAPFAHLLLTGPPAFLFSGDVALPDGFWSYVMRESYGVGGEELSAVSHFWNMLALLNQFFGQLEYAFGLLVAAGAFFFARRCGRWELAALLWGLVSTTALLYLVRPFDLEEAFLLWVVSAYPLPANFFGGLAVAAAFARLGRRWAPRPQLLGAAVLLAAVAVGQYRVHDRSGEDFGIRYAELFLAGLEADDVIWLYTSDYYFTVEYLRHRRGQDYPVDRDVPAEDYFNQHAAESGAWPAGTYSNDYVHMDKVGVVYDGVKYRILPPGSPAGVNLALTPESRRFLADAAAALGSTSNVFTRLFLSDIVKKASSHLTEVALRDGGLEPADQQLYEAVLATAPGQYARFITTVASRPLLPSELRAEFAKSAPYMEAMIPEWRAEILQVLASSRILTGDFAGGRAILEQALAEFPSSGNELVLLDLLQVLAHQGEFEAYRRLRHRYPDFDSPALAEYENRCREALATPSCAPS</sequence>
<feature type="transmembrane region" description="Helical" evidence="1">
    <location>
        <begin position="402"/>
        <end position="427"/>
    </location>
</feature>
<reference evidence="2" key="1">
    <citation type="submission" date="2020-10" db="EMBL/GenBank/DDBJ databases">
        <title>An improved Amphimedon queenslandica hologenome assembly reveals how three proteobacterial symbionts can extend the metabolic phenotypic of their marine sponge host.</title>
        <authorList>
            <person name="Degnan B."/>
            <person name="Degnan S."/>
            <person name="Xiang X."/>
        </authorList>
    </citation>
    <scope>NUCLEOTIDE SEQUENCE</scope>
    <source>
        <strain evidence="2">AqS2</strain>
    </source>
</reference>
<dbReference type="PANTHER" id="PTHR16214">
    <property type="entry name" value="TRANSMEMBRANE PROTEIN 260"/>
    <property type="match status" value="1"/>
</dbReference>
<feature type="transmembrane region" description="Helical" evidence="1">
    <location>
        <begin position="278"/>
        <end position="298"/>
    </location>
</feature>
<keyword evidence="1" id="KW-0472">Membrane</keyword>